<dbReference type="SUPFAM" id="SSF81901">
    <property type="entry name" value="HCP-like"/>
    <property type="match status" value="1"/>
</dbReference>
<evidence type="ECO:0000313" key="3">
    <source>
        <dbReference type="EMBL" id="XCN77738.1"/>
    </source>
</evidence>
<feature type="region of interest" description="Disordered" evidence="1">
    <location>
        <begin position="298"/>
        <end position="319"/>
    </location>
</feature>
<dbReference type="InterPro" id="IPR045653">
    <property type="entry name" value="DUF6396"/>
</dbReference>
<proteinExistence type="predicted"/>
<reference evidence="3" key="1">
    <citation type="journal article" date="2014" name="Genome Announc.">
        <title>Draft Genome Sequences of a Phylogenetically Diverse Suite of Pseudomonas syringae Strains from Multiple Source Populations.</title>
        <authorList>
            <person name="Baltrus D.A."/>
            <person name="Yourstone S."/>
            <person name="Lind A."/>
            <person name="Guilbaud C."/>
            <person name="Sands D.C."/>
            <person name="Jones C.D."/>
            <person name="Morris C.E."/>
            <person name="Dangl J.L."/>
        </authorList>
    </citation>
    <scope>NUCLEOTIDE SEQUENCE</scope>
    <source>
        <strain evidence="3">USA007</strain>
    </source>
</reference>
<accession>A0AAU8M8N5</accession>
<dbReference type="Pfam" id="PF19933">
    <property type="entry name" value="DUF6396"/>
    <property type="match status" value="1"/>
</dbReference>
<feature type="domain" description="DUF6396" evidence="2">
    <location>
        <begin position="231"/>
        <end position="338"/>
    </location>
</feature>
<dbReference type="Gene3D" id="1.25.40.10">
    <property type="entry name" value="Tetratricopeptide repeat domain"/>
    <property type="match status" value="1"/>
</dbReference>
<protein>
    <submittedName>
        <fullName evidence="3">Sel1 repeat family protein</fullName>
    </submittedName>
</protein>
<dbReference type="InterPro" id="IPR011990">
    <property type="entry name" value="TPR-like_helical_dom_sf"/>
</dbReference>
<reference evidence="3" key="2">
    <citation type="submission" date="2024-07" db="EMBL/GenBank/DDBJ databases">
        <title>A complete genome sequence for Pseudomonas syringae USA007.</title>
        <authorList>
            <person name="Baltrus D.A."/>
        </authorList>
    </citation>
    <scope>NUCLEOTIDE SEQUENCE</scope>
    <source>
        <strain evidence="3">USA007</strain>
    </source>
</reference>
<evidence type="ECO:0000259" key="2">
    <source>
        <dbReference type="Pfam" id="PF19933"/>
    </source>
</evidence>
<organism evidence="3">
    <name type="scientific">Pseudomonas syringae USA007</name>
    <dbReference type="NCBI Taxonomy" id="1357288"/>
    <lineage>
        <taxon>Bacteria</taxon>
        <taxon>Pseudomonadati</taxon>
        <taxon>Pseudomonadota</taxon>
        <taxon>Gammaproteobacteria</taxon>
        <taxon>Pseudomonadales</taxon>
        <taxon>Pseudomonadaceae</taxon>
        <taxon>Pseudomonas</taxon>
        <taxon>Pseudomonas syringae</taxon>
    </lineage>
</organism>
<dbReference type="RefSeq" id="WP_024657404.1">
    <property type="nucleotide sequence ID" value="NZ_CP159278.1"/>
</dbReference>
<name>A0AAU8M8N5_PSESX</name>
<gene>
    <name evidence="3" type="ORF">N027_25480</name>
</gene>
<feature type="compositionally biased region" description="Basic and acidic residues" evidence="1">
    <location>
        <begin position="299"/>
        <end position="309"/>
    </location>
</feature>
<dbReference type="AlphaFoldDB" id="A0AAU8M8N5"/>
<dbReference type="EMBL" id="CP159278">
    <property type="protein sequence ID" value="XCN77738.1"/>
    <property type="molecule type" value="Genomic_DNA"/>
</dbReference>
<sequence>MFIRLVFLAILITSLCACEKEGHDSVTDEDMAKAMERLSFVCTHEADHLPAISEDAQVLYRYALLLDLSEGAKDYMQIGRYYRFAYAGGNYKAATNLHDLIAQGLVESNSRSKEVVDIVKHLMAQGIPGGFYDMGHYLEIGYGVKKDIPGSRAYLRRAADLGNPDAQYYIAQLIGEIPNTADIMQSMYKCAMEQGHSQAARKYSNYASAIHDYKDAVAGYQFSTKSGDDISAHRLARGFEDRKPSDKLYYLALEKDEERAARYDKISDFLLHHEHLGAKIPDLDDIVPLPPAPLPDWDGTFKWKRDRDSAAPPSPPSEELIQRMAAEKNLDPETGIPLPASK</sequence>
<evidence type="ECO:0000256" key="1">
    <source>
        <dbReference type="SAM" id="MobiDB-lite"/>
    </source>
</evidence>
<dbReference type="PROSITE" id="PS51257">
    <property type="entry name" value="PROKAR_LIPOPROTEIN"/>
    <property type="match status" value="1"/>
</dbReference>